<dbReference type="AlphaFoldDB" id="A0A165Q3M1"/>
<protein>
    <recommendedName>
        <fullName evidence="3">F-box domain-containing protein</fullName>
    </recommendedName>
</protein>
<dbReference type="EMBL" id="KV425602">
    <property type="protein sequence ID" value="KZT21873.1"/>
    <property type="molecule type" value="Genomic_DNA"/>
</dbReference>
<dbReference type="Proteomes" id="UP000076761">
    <property type="component" value="Unassembled WGS sequence"/>
</dbReference>
<dbReference type="InParanoid" id="A0A165Q3M1"/>
<evidence type="ECO:0000313" key="1">
    <source>
        <dbReference type="EMBL" id="KZT21873.1"/>
    </source>
</evidence>
<evidence type="ECO:0000313" key="2">
    <source>
        <dbReference type="Proteomes" id="UP000076761"/>
    </source>
</evidence>
<organism evidence="1 2">
    <name type="scientific">Neolentinus lepideus HHB14362 ss-1</name>
    <dbReference type="NCBI Taxonomy" id="1314782"/>
    <lineage>
        <taxon>Eukaryota</taxon>
        <taxon>Fungi</taxon>
        <taxon>Dikarya</taxon>
        <taxon>Basidiomycota</taxon>
        <taxon>Agaricomycotina</taxon>
        <taxon>Agaricomycetes</taxon>
        <taxon>Gloeophyllales</taxon>
        <taxon>Gloeophyllaceae</taxon>
        <taxon>Neolentinus</taxon>
    </lineage>
</organism>
<gene>
    <name evidence="1" type="ORF">NEOLEDRAFT_724442</name>
</gene>
<dbReference type="STRING" id="1314782.A0A165Q3M1"/>
<accession>A0A165Q3M1</accession>
<sequence>MMPQADHPRITLPNLRHINIAYPVEHCGELLQHIDLILLTSLHLDLRSCTSGGGEPTMNAAALKKILSFVDKVIPCNALSSVRFHFRPYMIFEAWKFDSRSRTVGSAPDVRLDINDIGFEDAFEEFVTIVCGSLSLANVETISTSGNITFGHWRSLFGYMHRVTALEVHGGIENLPKALTVYSGYPGSSNYQRGGQHGKDMLFPSLRTLQIKGFYNYSDKEVYADSLATALDSRRVGDKKFEEVILTAPLSTHSDVSARLEEVVEELTLVQYELWDRIV</sequence>
<name>A0A165Q3M1_9AGAM</name>
<reference evidence="1 2" key="1">
    <citation type="journal article" date="2016" name="Mol. Biol. Evol.">
        <title>Comparative Genomics of Early-Diverging Mushroom-Forming Fungi Provides Insights into the Origins of Lignocellulose Decay Capabilities.</title>
        <authorList>
            <person name="Nagy L.G."/>
            <person name="Riley R."/>
            <person name="Tritt A."/>
            <person name="Adam C."/>
            <person name="Daum C."/>
            <person name="Floudas D."/>
            <person name="Sun H."/>
            <person name="Yadav J.S."/>
            <person name="Pangilinan J."/>
            <person name="Larsson K.H."/>
            <person name="Matsuura K."/>
            <person name="Barry K."/>
            <person name="Labutti K."/>
            <person name="Kuo R."/>
            <person name="Ohm R.A."/>
            <person name="Bhattacharya S.S."/>
            <person name="Shirouzu T."/>
            <person name="Yoshinaga Y."/>
            <person name="Martin F.M."/>
            <person name="Grigoriev I.V."/>
            <person name="Hibbett D.S."/>
        </authorList>
    </citation>
    <scope>NUCLEOTIDE SEQUENCE [LARGE SCALE GENOMIC DNA]</scope>
    <source>
        <strain evidence="1 2">HHB14362 ss-1</strain>
    </source>
</reference>
<evidence type="ECO:0008006" key="3">
    <source>
        <dbReference type="Google" id="ProtNLM"/>
    </source>
</evidence>
<proteinExistence type="predicted"/>
<keyword evidence="2" id="KW-1185">Reference proteome</keyword>